<dbReference type="Pfam" id="PF18962">
    <property type="entry name" value="Por_Secre_tail"/>
    <property type="match status" value="1"/>
</dbReference>
<dbReference type="OrthoDB" id="9798438at2"/>
<evidence type="ECO:0000259" key="3">
    <source>
        <dbReference type="Pfam" id="PF18962"/>
    </source>
</evidence>
<dbReference type="InterPro" id="IPR026444">
    <property type="entry name" value="Secre_tail"/>
</dbReference>
<dbReference type="Proteomes" id="UP000321945">
    <property type="component" value="Unassembled WGS sequence"/>
</dbReference>
<accession>A0A5C6YMP3</accession>
<keyword evidence="1 2" id="KW-0732">Signal</keyword>
<gene>
    <name evidence="4" type="ORF">ESV24_12970</name>
</gene>
<dbReference type="RefSeq" id="WP_111816876.1">
    <property type="nucleotide sequence ID" value="NZ_CBCRZQ010000011.1"/>
</dbReference>
<feature type="signal peptide" evidence="2">
    <location>
        <begin position="1"/>
        <end position="25"/>
    </location>
</feature>
<protein>
    <submittedName>
        <fullName evidence="4">T9SS type A sorting domain-containing protein</fullName>
    </submittedName>
</protein>
<dbReference type="AlphaFoldDB" id="A0A5C6YMP3"/>
<sequence length="408" mass="45415">MKLLVLKKTAITIMVLLLGISEIHSQMGCTDPLANNYDPSATQNDGSCTYDPVTVSTTNTYALDAVLAENSGLIYWNDNLWTQNDSSDTNLYELDPSNGSILASVSLDPLLNEDWEEISQDEDYVYVGDFGNNANGNRTDLKIIRVSKVSIQAGTPQMDIINFAYEDQTDFTPQGPNNTNYDCEAFIVTESSIFLFTKEWVSNETRLYKLPKIPGTYQALLQEGFDVNGLITGAVYKNDRGIIALSGYSTILQPFVFLLYDYTGENFLGGNKRKLGVSLPFHQVEGITTADGLNYYISNERFNTTGTIQQLHTLNLTPYLENYLIVIPIEDSVQFKIYPNPTTSILEIMDSQSLFPIKYTLVDTAAKKVREGTLTAQNPTIDVSALSVGTYILRLGQETSNSFRVIKK</sequence>
<reference evidence="4 5" key="1">
    <citation type="submission" date="2019-08" db="EMBL/GenBank/DDBJ databases">
        <title>Genome of Aequorivita lipolytica Y10-2 (type strain).</title>
        <authorList>
            <person name="Bowman J.P."/>
        </authorList>
    </citation>
    <scope>NUCLEOTIDE SEQUENCE [LARGE SCALE GENOMIC DNA]</scope>
    <source>
        <strain evidence="4 5">Y10-2</strain>
    </source>
</reference>
<proteinExistence type="predicted"/>
<organism evidence="4 5">
    <name type="scientific">Aequorivita lipolytica</name>
    <dbReference type="NCBI Taxonomy" id="153267"/>
    <lineage>
        <taxon>Bacteria</taxon>
        <taxon>Pseudomonadati</taxon>
        <taxon>Bacteroidota</taxon>
        <taxon>Flavobacteriia</taxon>
        <taxon>Flavobacteriales</taxon>
        <taxon>Flavobacteriaceae</taxon>
        <taxon>Aequorivita</taxon>
    </lineage>
</organism>
<feature type="domain" description="Secretion system C-terminal sorting" evidence="3">
    <location>
        <begin position="337"/>
        <end position="402"/>
    </location>
</feature>
<keyword evidence="5" id="KW-1185">Reference proteome</keyword>
<evidence type="ECO:0000256" key="1">
    <source>
        <dbReference type="ARBA" id="ARBA00022729"/>
    </source>
</evidence>
<evidence type="ECO:0000313" key="5">
    <source>
        <dbReference type="Proteomes" id="UP000321945"/>
    </source>
</evidence>
<name>A0A5C6YMP3_9FLAO</name>
<dbReference type="EMBL" id="VORU01000013">
    <property type="protein sequence ID" value="TXD68194.1"/>
    <property type="molecule type" value="Genomic_DNA"/>
</dbReference>
<feature type="chain" id="PRO_5022905629" evidence="2">
    <location>
        <begin position="26"/>
        <end position="408"/>
    </location>
</feature>
<evidence type="ECO:0000313" key="4">
    <source>
        <dbReference type="EMBL" id="TXD68194.1"/>
    </source>
</evidence>
<dbReference type="NCBIfam" id="TIGR04183">
    <property type="entry name" value="Por_Secre_tail"/>
    <property type="match status" value="1"/>
</dbReference>
<evidence type="ECO:0000256" key="2">
    <source>
        <dbReference type="SAM" id="SignalP"/>
    </source>
</evidence>
<comment type="caution">
    <text evidence="4">The sequence shown here is derived from an EMBL/GenBank/DDBJ whole genome shotgun (WGS) entry which is preliminary data.</text>
</comment>